<accession>D7CE65</accession>
<organism evidence="1 2">
    <name type="scientific">Streptomyces bingchenggensis (strain BCW-1)</name>
    <dbReference type="NCBI Taxonomy" id="749414"/>
    <lineage>
        <taxon>Bacteria</taxon>
        <taxon>Bacillati</taxon>
        <taxon>Actinomycetota</taxon>
        <taxon>Actinomycetes</taxon>
        <taxon>Kitasatosporales</taxon>
        <taxon>Streptomycetaceae</taxon>
        <taxon>Streptomyces</taxon>
    </lineage>
</organism>
<name>D7CE65_STRBB</name>
<proteinExistence type="predicted"/>
<dbReference type="KEGG" id="sbh:SBI_03631"/>
<evidence type="ECO:0000313" key="2">
    <source>
        <dbReference type="Proteomes" id="UP000000377"/>
    </source>
</evidence>
<gene>
    <name evidence="1" type="ordered locus">SBI_03631</name>
</gene>
<reference evidence="1 2" key="1">
    <citation type="journal article" date="2010" name="J. Bacteriol.">
        <title>Genome sequence of the milbemycin-producing bacterium Streptomyces bingchenggensis.</title>
        <authorList>
            <person name="Wang X.J."/>
            <person name="Yan Y.J."/>
            <person name="Zhang B."/>
            <person name="An J."/>
            <person name="Wang J.J."/>
            <person name="Tian J."/>
            <person name="Jiang L."/>
            <person name="Chen Y.H."/>
            <person name="Huang S.X."/>
            <person name="Yin M."/>
            <person name="Zhang J."/>
            <person name="Gao A.L."/>
            <person name="Liu C.X."/>
            <person name="Zhu Z.X."/>
            <person name="Xiang W.S."/>
        </authorList>
    </citation>
    <scope>NUCLEOTIDE SEQUENCE [LARGE SCALE GENOMIC DNA]</scope>
    <source>
        <strain evidence="1 2">BCW-1</strain>
    </source>
</reference>
<dbReference type="PATRIC" id="fig|749414.3.peg.3767"/>
<keyword evidence="2" id="KW-1185">Reference proteome</keyword>
<dbReference type="Proteomes" id="UP000000377">
    <property type="component" value="Chromosome"/>
</dbReference>
<protein>
    <submittedName>
        <fullName evidence="1">Uncharacterized protein</fullName>
    </submittedName>
</protein>
<dbReference type="HOGENOM" id="CLU_3277056_0_0_11"/>
<sequence>MACTLTSATRLLDVLPLPRPDDIEIYLTIDPGSAFDAGLVD</sequence>
<dbReference type="AlphaFoldDB" id="D7CE65"/>
<dbReference type="STRING" id="749414.SBI_03631"/>
<dbReference type="EMBL" id="CP002047">
    <property type="protein sequence ID" value="ADI06752.1"/>
    <property type="molecule type" value="Genomic_DNA"/>
</dbReference>
<evidence type="ECO:0000313" key="1">
    <source>
        <dbReference type="EMBL" id="ADI06752.1"/>
    </source>
</evidence>